<sequence>MKLHAFAAAADASAALAQAVAADLAAAIAARGQAVLAVSGGRSPVPFLQALAAQDIAWQQVSVTLVDERVVAPEHADSNAGLVREHLLQGKAAAARFLPLVQTGADAQAELAAAAVLWRTPDVAVLGMGEDGHTASLFPAASNLAEGLAAANPAALLVVVPPAAPHTRISMTLAELQRSGKLYLAIAGDSKRRVLDNAAATVSDTLPISHLLTATARPLDVYWSA</sequence>
<evidence type="ECO:0000256" key="6">
    <source>
        <dbReference type="ARBA" id="ARBA00020337"/>
    </source>
</evidence>
<keyword evidence="8" id="KW-0732">Signal</keyword>
<dbReference type="PANTHER" id="PTHR11054:SF0">
    <property type="entry name" value="6-PHOSPHOGLUCONOLACTONASE"/>
    <property type="match status" value="1"/>
</dbReference>
<dbReference type="GO" id="GO:0017057">
    <property type="term" value="F:6-phosphogluconolactonase activity"/>
    <property type="evidence" value="ECO:0007669"/>
    <property type="project" value="UniProtKB-EC"/>
</dbReference>
<proteinExistence type="inferred from homology"/>
<evidence type="ECO:0000256" key="5">
    <source>
        <dbReference type="ARBA" id="ARBA00013198"/>
    </source>
</evidence>
<dbReference type="NCBIfam" id="TIGR01198">
    <property type="entry name" value="pgl"/>
    <property type="match status" value="1"/>
</dbReference>
<dbReference type="SUPFAM" id="SSF100950">
    <property type="entry name" value="NagB/RpiA/CoA transferase-like"/>
    <property type="match status" value="1"/>
</dbReference>
<feature type="chain" id="PRO_5045414168" description="6-phosphogluconolactonase" evidence="8">
    <location>
        <begin position="18"/>
        <end position="225"/>
    </location>
</feature>
<dbReference type="EMBL" id="JBEFLD010000005">
    <property type="protein sequence ID" value="MEQ6291221.1"/>
    <property type="molecule type" value="Genomic_DNA"/>
</dbReference>
<feature type="signal peptide" evidence="8">
    <location>
        <begin position="1"/>
        <end position="17"/>
    </location>
</feature>
<keyword evidence="11" id="KW-1185">Reference proteome</keyword>
<reference evidence="10" key="1">
    <citation type="submission" date="2024-06" db="EMBL/GenBank/DDBJ databases">
        <title>Genome sequence of Vogesella sp. MAHUQ-64.</title>
        <authorList>
            <person name="Huq M.A."/>
        </authorList>
    </citation>
    <scope>NUCLEOTIDE SEQUENCE</scope>
    <source>
        <strain evidence="10">MAHUQ-64</strain>
    </source>
</reference>
<dbReference type="Proteomes" id="UP001433638">
    <property type="component" value="Unassembled WGS sequence"/>
</dbReference>
<dbReference type="Pfam" id="PF01182">
    <property type="entry name" value="Glucosamine_iso"/>
    <property type="match status" value="1"/>
</dbReference>
<evidence type="ECO:0000313" key="10">
    <source>
        <dbReference type="EMBL" id="MEQ6291221.1"/>
    </source>
</evidence>
<evidence type="ECO:0000256" key="8">
    <source>
        <dbReference type="SAM" id="SignalP"/>
    </source>
</evidence>
<comment type="caution">
    <text evidence="10">The sequence shown here is derived from an EMBL/GenBank/DDBJ whole genome shotgun (WGS) entry which is preliminary data.</text>
</comment>
<dbReference type="InterPro" id="IPR037171">
    <property type="entry name" value="NagB/RpiA_transferase-like"/>
</dbReference>
<dbReference type="InterPro" id="IPR005900">
    <property type="entry name" value="6-phosphogluconolactonase_DevB"/>
</dbReference>
<accession>A0ABV1M577</accession>
<evidence type="ECO:0000256" key="1">
    <source>
        <dbReference type="ARBA" id="ARBA00000832"/>
    </source>
</evidence>
<evidence type="ECO:0000259" key="9">
    <source>
        <dbReference type="Pfam" id="PF01182"/>
    </source>
</evidence>
<dbReference type="EC" id="3.1.1.31" evidence="5 7"/>
<comment type="pathway">
    <text evidence="3 7">Carbohydrate degradation; pentose phosphate pathway; D-ribulose 5-phosphate from D-glucose 6-phosphate (oxidative stage): step 2/3.</text>
</comment>
<evidence type="ECO:0000256" key="4">
    <source>
        <dbReference type="ARBA" id="ARBA00010662"/>
    </source>
</evidence>
<dbReference type="RefSeq" id="WP_349587754.1">
    <property type="nucleotide sequence ID" value="NZ_JBEFLD010000005.1"/>
</dbReference>
<dbReference type="Gene3D" id="3.40.50.1360">
    <property type="match status" value="1"/>
</dbReference>
<dbReference type="InterPro" id="IPR039104">
    <property type="entry name" value="6PGL"/>
</dbReference>
<comment type="catalytic activity">
    <reaction evidence="1 7">
        <text>6-phospho-D-glucono-1,5-lactone + H2O = 6-phospho-D-gluconate + H(+)</text>
        <dbReference type="Rhea" id="RHEA:12556"/>
        <dbReference type="ChEBI" id="CHEBI:15377"/>
        <dbReference type="ChEBI" id="CHEBI:15378"/>
        <dbReference type="ChEBI" id="CHEBI:57955"/>
        <dbReference type="ChEBI" id="CHEBI:58759"/>
        <dbReference type="EC" id="3.1.1.31"/>
    </reaction>
</comment>
<feature type="domain" description="Glucosamine/galactosamine-6-phosphate isomerase" evidence="9">
    <location>
        <begin position="9"/>
        <end position="212"/>
    </location>
</feature>
<organism evidence="10 11">
    <name type="scientific">Vogesella oryzagri</name>
    <dbReference type="NCBI Taxonomy" id="3160864"/>
    <lineage>
        <taxon>Bacteria</taxon>
        <taxon>Pseudomonadati</taxon>
        <taxon>Pseudomonadota</taxon>
        <taxon>Betaproteobacteria</taxon>
        <taxon>Neisseriales</taxon>
        <taxon>Chromobacteriaceae</taxon>
        <taxon>Vogesella</taxon>
    </lineage>
</organism>
<dbReference type="InterPro" id="IPR006148">
    <property type="entry name" value="Glc/Gal-6P_isomerase"/>
</dbReference>
<dbReference type="PANTHER" id="PTHR11054">
    <property type="entry name" value="6-PHOSPHOGLUCONOLACTONASE"/>
    <property type="match status" value="1"/>
</dbReference>
<evidence type="ECO:0000256" key="2">
    <source>
        <dbReference type="ARBA" id="ARBA00002681"/>
    </source>
</evidence>
<gene>
    <name evidence="7 10" type="primary">pgl</name>
    <name evidence="10" type="ORF">ABNW52_11420</name>
</gene>
<keyword evidence="7 10" id="KW-0378">Hydrolase</keyword>
<comment type="similarity">
    <text evidence="4 7">Belongs to the glucosamine/galactosamine-6-phosphate isomerase family. 6-phosphogluconolactonase subfamily.</text>
</comment>
<evidence type="ECO:0000313" key="11">
    <source>
        <dbReference type="Proteomes" id="UP001433638"/>
    </source>
</evidence>
<evidence type="ECO:0000256" key="3">
    <source>
        <dbReference type="ARBA" id="ARBA00004961"/>
    </source>
</evidence>
<dbReference type="CDD" id="cd01400">
    <property type="entry name" value="6PGL"/>
    <property type="match status" value="1"/>
</dbReference>
<comment type="function">
    <text evidence="2 7">Hydrolysis of 6-phosphogluconolactone to 6-phosphogluconate.</text>
</comment>
<protein>
    <recommendedName>
        <fullName evidence="6 7">6-phosphogluconolactonase</fullName>
        <shortName evidence="7">6PGL</shortName>
        <ecNumber evidence="5 7">3.1.1.31</ecNumber>
    </recommendedName>
</protein>
<evidence type="ECO:0000256" key="7">
    <source>
        <dbReference type="RuleBase" id="RU365095"/>
    </source>
</evidence>
<name>A0ABV1M577_9NEIS</name>